<dbReference type="STRING" id="1125630.KPHS_36220"/>
<protein>
    <submittedName>
        <fullName evidence="1">Uncharacterized protein</fullName>
    </submittedName>
</protein>
<gene>
    <name evidence="1" type="ordered locus">KPHS_36220</name>
</gene>
<sequence>MAAHSLVTDPDISLDVLQHVAEVDGAVGVRQGARYQNFLRDLSHSEHYIFCCKKGFRYYQKGCGCAINGCPYMDNRYL</sequence>
<reference evidence="1 2" key="1">
    <citation type="journal article" date="2012" name="J. Bacteriol.">
        <title>Complete genome sequence of Klebsiella pneumoniae subsp. pneumoniae HS11286, a multidrug-resistant strain isolated from human sputum.</title>
        <authorList>
            <person name="Liu P."/>
            <person name="Li P."/>
            <person name="Jiang X."/>
            <person name="Bi D."/>
            <person name="Xie Y."/>
            <person name="Tai C."/>
            <person name="Deng Z."/>
            <person name="Rajakumar K."/>
            <person name="Ou H.Y."/>
        </authorList>
    </citation>
    <scope>NUCLEOTIDE SEQUENCE [LARGE SCALE GENOMIC DNA]</scope>
    <source>
        <strain evidence="1 2">HS11286</strain>
    </source>
</reference>
<organism evidence="1 2">
    <name type="scientific">Klebsiella pneumoniae subsp. pneumoniae (strain HS11286)</name>
    <dbReference type="NCBI Taxonomy" id="1125630"/>
    <lineage>
        <taxon>Bacteria</taxon>
        <taxon>Pseudomonadati</taxon>
        <taxon>Pseudomonadota</taxon>
        <taxon>Gammaproteobacteria</taxon>
        <taxon>Enterobacterales</taxon>
        <taxon>Enterobacteriaceae</taxon>
        <taxon>Klebsiella/Raoultella group</taxon>
        <taxon>Klebsiella</taxon>
        <taxon>Klebsiella pneumoniae complex</taxon>
    </lineage>
</organism>
<name>A0A0H3GQU7_KLEPH</name>
<dbReference type="HOGENOM" id="CLU_197464_0_0_6"/>
<proteinExistence type="predicted"/>
<evidence type="ECO:0000313" key="2">
    <source>
        <dbReference type="Proteomes" id="UP000007841"/>
    </source>
</evidence>
<accession>A0A0H3GQU7</accession>
<dbReference type="RefSeq" id="YP_005227922.1">
    <property type="nucleotide sequence ID" value="NC_016845.1"/>
</dbReference>
<dbReference type="RefSeq" id="WP_004221653.1">
    <property type="nucleotide sequence ID" value="NC_016845.1"/>
</dbReference>
<keyword evidence="2" id="KW-1185">Reference proteome</keyword>
<dbReference type="EMBL" id="CP003200">
    <property type="protein sequence ID" value="AEW62320.1"/>
    <property type="molecule type" value="Genomic_DNA"/>
</dbReference>
<dbReference type="AlphaFoldDB" id="A0A0H3GQU7"/>
<dbReference type="GeneID" id="11848653"/>
<dbReference type="PATRIC" id="fig|1125630.4.peg.3529"/>
<dbReference type="KEGG" id="kpm:KPHS_36220"/>
<dbReference type="Proteomes" id="UP000007841">
    <property type="component" value="Chromosome"/>
</dbReference>
<evidence type="ECO:0000313" key="1">
    <source>
        <dbReference type="EMBL" id="AEW62320.1"/>
    </source>
</evidence>